<dbReference type="GeneID" id="29990721"/>
<keyword evidence="2" id="KW-1185">Reference proteome</keyword>
<protein>
    <submittedName>
        <fullName evidence="1">Uncharacterized protein</fullName>
    </submittedName>
</protein>
<gene>
    <name evidence="1" type="ORF">TGAM01_v211017</name>
</gene>
<name>A0A2P4Z759_9HYPO</name>
<dbReference type="RefSeq" id="XP_024404304.1">
    <property type="nucleotide sequence ID" value="XM_024550953.1"/>
</dbReference>
<evidence type="ECO:0000313" key="1">
    <source>
        <dbReference type="EMBL" id="PON20122.1"/>
    </source>
</evidence>
<dbReference type="EMBL" id="JPDN02000083">
    <property type="protein sequence ID" value="PON20122.1"/>
    <property type="molecule type" value="Genomic_DNA"/>
</dbReference>
<accession>A0A2P4Z759</accession>
<dbReference type="Proteomes" id="UP000054821">
    <property type="component" value="Unassembled WGS sequence"/>
</dbReference>
<sequence>MTNSRTCSSHGSVGELYTGENKNERILRIRIPIIRGIPLVIANDLQYALHHIHVCRRSNPFLSFCNLKREHQPNVSATLNPTPQPINPCAGTLDLCSDHPQAASCLLQFLYLDDYLPSKVTQLPYKSTDHHQEDDKPSPSPTKTMKPAIETALQGDASVFATYAYNSIPSVAAVWTMPLLCSDYDLEDNTFEAFRNSYDAGEKNPTSALAVRHGDGHVSITIPDAPSNPISEQFIHTGVLPTARNDSSILVYTAGMELGAILDPYI</sequence>
<dbReference type="AlphaFoldDB" id="A0A2P4Z759"/>
<comment type="caution">
    <text evidence="1">The sequence shown here is derived from an EMBL/GenBank/DDBJ whole genome shotgun (WGS) entry which is preliminary data.</text>
</comment>
<organism evidence="1 2">
    <name type="scientific">Trichoderma gamsii</name>
    <dbReference type="NCBI Taxonomy" id="398673"/>
    <lineage>
        <taxon>Eukaryota</taxon>
        <taxon>Fungi</taxon>
        <taxon>Dikarya</taxon>
        <taxon>Ascomycota</taxon>
        <taxon>Pezizomycotina</taxon>
        <taxon>Sordariomycetes</taxon>
        <taxon>Hypocreomycetidae</taxon>
        <taxon>Hypocreales</taxon>
        <taxon>Hypocreaceae</taxon>
        <taxon>Trichoderma</taxon>
    </lineage>
</organism>
<reference evidence="1 2" key="1">
    <citation type="journal article" date="2016" name="Genome Announc.">
        <title>Draft Whole-Genome Sequence of Trichoderma gamsii T6085, a Promising Biocontrol Agent of Fusarium Head Blight on Wheat.</title>
        <authorList>
            <person name="Baroncelli R."/>
            <person name="Zapparata A."/>
            <person name="Piaggeschi G."/>
            <person name="Sarrocco S."/>
            <person name="Vannacci G."/>
        </authorList>
    </citation>
    <scope>NUCLEOTIDE SEQUENCE [LARGE SCALE GENOMIC DNA]</scope>
    <source>
        <strain evidence="1 2">T6085</strain>
    </source>
</reference>
<proteinExistence type="predicted"/>
<evidence type="ECO:0000313" key="2">
    <source>
        <dbReference type="Proteomes" id="UP000054821"/>
    </source>
</evidence>